<feature type="transmembrane region" description="Helical" evidence="2">
    <location>
        <begin position="18"/>
        <end position="36"/>
    </location>
</feature>
<keyword evidence="4" id="KW-1185">Reference proteome</keyword>
<gene>
    <name evidence="3" type="ORF">FHS27_005714</name>
</gene>
<feature type="transmembrane region" description="Helical" evidence="2">
    <location>
        <begin position="48"/>
        <end position="66"/>
    </location>
</feature>
<keyword evidence="2" id="KW-0812">Transmembrane</keyword>
<dbReference type="EMBL" id="JACHXU010000028">
    <property type="protein sequence ID" value="MBB3209869.1"/>
    <property type="molecule type" value="Genomic_DNA"/>
</dbReference>
<protein>
    <recommendedName>
        <fullName evidence="5">Transmembrane protein</fullName>
    </recommendedName>
</protein>
<reference evidence="3 4" key="1">
    <citation type="submission" date="2020-08" db="EMBL/GenBank/DDBJ databases">
        <title>Genomic Encyclopedia of Type Strains, Phase III (KMG-III): the genomes of soil and plant-associated and newly described type strains.</title>
        <authorList>
            <person name="Whitman W."/>
        </authorList>
    </citation>
    <scope>NUCLEOTIDE SEQUENCE [LARGE SCALE GENOMIC DNA]</scope>
    <source>
        <strain evidence="3 4">CECT 8075</strain>
    </source>
</reference>
<evidence type="ECO:0000313" key="3">
    <source>
        <dbReference type="EMBL" id="MBB3209869.1"/>
    </source>
</evidence>
<evidence type="ECO:0008006" key="5">
    <source>
        <dbReference type="Google" id="ProtNLM"/>
    </source>
</evidence>
<dbReference type="Proteomes" id="UP000536179">
    <property type="component" value="Unassembled WGS sequence"/>
</dbReference>
<feature type="region of interest" description="Disordered" evidence="1">
    <location>
        <begin position="140"/>
        <end position="162"/>
    </location>
</feature>
<comment type="caution">
    <text evidence="3">The sequence shown here is derived from an EMBL/GenBank/DDBJ whole genome shotgun (WGS) entry which is preliminary data.</text>
</comment>
<sequence length="162" mass="18038">METFEQVWETSRVNGYSWVYPCVVWSGIAILILLSLIRRTVLRRIAKLIAIIGLTIFATHSSAVEIQEKWRIRGQWADLHSDQMSESDMNALMADGANLVIGPFFNGFVAMLNFSVVALSLLVIRLIVVRFCTRKCSASETDDSVTSTGTPIESGNPYQPPV</sequence>
<accession>A0A7W5E504</accession>
<dbReference type="RefSeq" id="WP_184308808.1">
    <property type="nucleotide sequence ID" value="NZ_JACHXU010000028.1"/>
</dbReference>
<keyword evidence="2" id="KW-1133">Transmembrane helix</keyword>
<evidence type="ECO:0000313" key="4">
    <source>
        <dbReference type="Proteomes" id="UP000536179"/>
    </source>
</evidence>
<feature type="transmembrane region" description="Helical" evidence="2">
    <location>
        <begin position="108"/>
        <end position="128"/>
    </location>
</feature>
<organism evidence="3 4">
    <name type="scientific">Aporhodopirellula rubra</name>
    <dbReference type="NCBI Taxonomy" id="980271"/>
    <lineage>
        <taxon>Bacteria</taxon>
        <taxon>Pseudomonadati</taxon>
        <taxon>Planctomycetota</taxon>
        <taxon>Planctomycetia</taxon>
        <taxon>Pirellulales</taxon>
        <taxon>Pirellulaceae</taxon>
        <taxon>Aporhodopirellula</taxon>
    </lineage>
</organism>
<evidence type="ECO:0000256" key="2">
    <source>
        <dbReference type="SAM" id="Phobius"/>
    </source>
</evidence>
<dbReference type="AlphaFoldDB" id="A0A7W5E504"/>
<keyword evidence="2" id="KW-0472">Membrane</keyword>
<proteinExistence type="predicted"/>
<name>A0A7W5E504_9BACT</name>
<evidence type="ECO:0000256" key="1">
    <source>
        <dbReference type="SAM" id="MobiDB-lite"/>
    </source>
</evidence>